<dbReference type="Proteomes" id="UP000248021">
    <property type="component" value="Unassembled WGS sequence"/>
</dbReference>
<dbReference type="RefSeq" id="WP_110373971.1">
    <property type="nucleotide sequence ID" value="NZ_JAHBRY010000001.1"/>
</dbReference>
<accession>A0A2V3UB04</accession>
<dbReference type="Pfam" id="PF10109">
    <property type="entry name" value="Phage_TAC_7"/>
    <property type="match status" value="1"/>
</dbReference>
<keyword evidence="2" id="KW-1185">Reference proteome</keyword>
<gene>
    <name evidence="1" type="ORF">C7450_103182</name>
</gene>
<proteinExistence type="predicted"/>
<organism evidence="1 2">
    <name type="scientific">Chelatococcus asaccharovorans</name>
    <dbReference type="NCBI Taxonomy" id="28210"/>
    <lineage>
        <taxon>Bacteria</taxon>
        <taxon>Pseudomonadati</taxon>
        <taxon>Pseudomonadota</taxon>
        <taxon>Alphaproteobacteria</taxon>
        <taxon>Hyphomicrobiales</taxon>
        <taxon>Chelatococcaceae</taxon>
        <taxon>Chelatococcus</taxon>
    </lineage>
</organism>
<name>A0A2V3UB04_9HYPH</name>
<reference evidence="1 2" key="1">
    <citation type="submission" date="2018-05" db="EMBL/GenBank/DDBJ databases">
        <title>Genomic Encyclopedia of Type Strains, Phase IV (KMG-IV): sequencing the most valuable type-strain genomes for metagenomic binning, comparative biology and taxonomic classification.</title>
        <authorList>
            <person name="Goeker M."/>
        </authorList>
    </citation>
    <scope>NUCLEOTIDE SEQUENCE [LARGE SCALE GENOMIC DNA]</scope>
    <source>
        <strain evidence="1 2">DSM 6462</strain>
    </source>
</reference>
<evidence type="ECO:0000313" key="2">
    <source>
        <dbReference type="Proteomes" id="UP000248021"/>
    </source>
</evidence>
<evidence type="ECO:0000313" key="1">
    <source>
        <dbReference type="EMBL" id="PXW61665.1"/>
    </source>
</evidence>
<dbReference type="AlphaFoldDB" id="A0A2V3UB04"/>
<dbReference type="InterPro" id="IPR019289">
    <property type="entry name" value="Phage_tail_E/E"/>
</dbReference>
<dbReference type="EMBL" id="QJJK01000003">
    <property type="protein sequence ID" value="PXW61665.1"/>
    <property type="molecule type" value="Genomic_DNA"/>
</dbReference>
<dbReference type="OrthoDB" id="7923596at2"/>
<comment type="caution">
    <text evidence="1">The sequence shown here is derived from an EMBL/GenBank/DDBJ whole genome shotgun (WGS) entry which is preliminary data.</text>
</comment>
<sequence>METYTLLEPITFNGENITVLTYRRPKGRDLIKMDRPGVTESQKVLNLLVDLTERPKDLLLELDGRDFLQLSQSILPLLQLPQETSTT</sequence>
<protein>
    <submittedName>
        <fullName evidence="1">Tail assembly chaperone E/41/14-like protein</fullName>
    </submittedName>
</protein>